<reference evidence="2" key="1">
    <citation type="submission" date="2016-10" db="EMBL/GenBank/DDBJ databases">
        <authorList>
            <person name="Wegmann U."/>
        </authorList>
    </citation>
    <scope>NUCLEOTIDE SEQUENCE [LARGE SCALE GENOMIC DNA]</scope>
</reference>
<organism evidence="1 2">
    <name type="scientific">Desulfovibrio piger</name>
    <dbReference type="NCBI Taxonomy" id="901"/>
    <lineage>
        <taxon>Bacteria</taxon>
        <taxon>Pseudomonadati</taxon>
        <taxon>Thermodesulfobacteriota</taxon>
        <taxon>Desulfovibrionia</taxon>
        <taxon>Desulfovibrionales</taxon>
        <taxon>Desulfovibrionaceae</taxon>
        <taxon>Desulfovibrio</taxon>
    </lineage>
</organism>
<dbReference type="EMBL" id="LT630450">
    <property type="protein sequence ID" value="SFV73998.1"/>
    <property type="molecule type" value="Genomic_DNA"/>
</dbReference>
<dbReference type="Gene3D" id="2.40.50.100">
    <property type="match status" value="1"/>
</dbReference>
<protein>
    <recommendedName>
        <fullName evidence="3">Biotin attachment protein</fullName>
    </recommendedName>
</protein>
<accession>A0A1K1LKI8</accession>
<dbReference type="AlphaFoldDB" id="A0A1K1LKI8"/>
<evidence type="ECO:0000313" key="2">
    <source>
        <dbReference type="Proteomes" id="UP000186323"/>
    </source>
</evidence>
<sequence>MINISALLDEIKASPYREIVIRTPHTGVVTFADIKEGDEVLGPQGQWKEKPGTRLATLERERNPKPICSPEKGIISRIHNQLEGMFVEAGTPLMVIRHMLTRSEVEHQILKKALHLFRAPERAKYYFTPEVDKKIRASDAHSVVVRDGMELFIMSRMKREVPLHYSGPTGVIYAVYFSYNENMDADAPLIGVCPEDQLPVIQDVIMRVQTEWTEKG</sequence>
<dbReference type="OrthoDB" id="5430121at2"/>
<name>A0A1K1LKI8_9BACT</name>
<keyword evidence="2" id="KW-1185">Reference proteome</keyword>
<dbReference type="Proteomes" id="UP000186323">
    <property type="component" value="Chromosome I"/>
</dbReference>
<proteinExistence type="predicted"/>
<dbReference type="KEGG" id="dpg:DESPIGER_2176"/>
<evidence type="ECO:0008006" key="3">
    <source>
        <dbReference type="Google" id="ProtNLM"/>
    </source>
</evidence>
<gene>
    <name evidence="1" type="ORF">DESPIGER_2176</name>
</gene>
<dbReference type="RefSeq" id="WP_072336473.1">
    <property type="nucleotide sequence ID" value="NZ_CALJDE010000074.1"/>
</dbReference>
<evidence type="ECO:0000313" key="1">
    <source>
        <dbReference type="EMBL" id="SFV73998.1"/>
    </source>
</evidence>